<dbReference type="Gene3D" id="3.40.50.1820">
    <property type="entry name" value="alpha/beta hydrolase"/>
    <property type="match status" value="3"/>
</dbReference>
<reference evidence="4" key="2">
    <citation type="submission" date="2025-08" db="UniProtKB">
        <authorList>
            <consortium name="RefSeq"/>
        </authorList>
    </citation>
    <scope>IDENTIFICATION</scope>
</reference>
<name>A0ABM1V1L7_SOLPN</name>
<gene>
    <name evidence="4" type="primary">LOC107006563</name>
</gene>
<dbReference type="InterPro" id="IPR001563">
    <property type="entry name" value="Peptidase_S10"/>
</dbReference>
<feature type="signal peptide" evidence="2">
    <location>
        <begin position="1"/>
        <end position="17"/>
    </location>
</feature>
<organism evidence="3 4">
    <name type="scientific">Solanum pennellii</name>
    <name type="common">Tomato</name>
    <name type="synonym">Lycopersicon pennellii</name>
    <dbReference type="NCBI Taxonomy" id="28526"/>
    <lineage>
        <taxon>Eukaryota</taxon>
        <taxon>Viridiplantae</taxon>
        <taxon>Streptophyta</taxon>
        <taxon>Embryophyta</taxon>
        <taxon>Tracheophyta</taxon>
        <taxon>Spermatophyta</taxon>
        <taxon>Magnoliopsida</taxon>
        <taxon>eudicotyledons</taxon>
        <taxon>Gunneridae</taxon>
        <taxon>Pentapetalae</taxon>
        <taxon>asterids</taxon>
        <taxon>lamiids</taxon>
        <taxon>Solanales</taxon>
        <taxon>Solanaceae</taxon>
        <taxon>Solanoideae</taxon>
        <taxon>Solaneae</taxon>
        <taxon>Solanum</taxon>
        <taxon>Solanum subgen. Lycopersicon</taxon>
    </lineage>
</organism>
<proteinExistence type="inferred from homology"/>
<keyword evidence="2" id="KW-0732">Signal</keyword>
<dbReference type="GeneID" id="107006563"/>
<protein>
    <submittedName>
        <fullName evidence="4">Uncharacterized protein LOC107006563</fullName>
    </submittedName>
</protein>
<keyword evidence="3" id="KW-1185">Reference proteome</keyword>
<dbReference type="SUPFAM" id="SSF53474">
    <property type="entry name" value="alpha/beta-Hydrolases"/>
    <property type="match status" value="3"/>
</dbReference>
<evidence type="ECO:0000256" key="2">
    <source>
        <dbReference type="SAM" id="SignalP"/>
    </source>
</evidence>
<dbReference type="InterPro" id="IPR029058">
    <property type="entry name" value="AB_hydrolase_fold"/>
</dbReference>
<accession>A0ABM1V1L7</accession>
<dbReference type="PANTHER" id="PTHR11802">
    <property type="entry name" value="SERINE PROTEASE FAMILY S10 SERINE CARBOXYPEPTIDASE"/>
    <property type="match status" value="1"/>
</dbReference>
<dbReference type="Proteomes" id="UP000694930">
    <property type="component" value="Chromosome 12"/>
</dbReference>
<evidence type="ECO:0000313" key="4">
    <source>
        <dbReference type="RefSeq" id="XP_027769635.1"/>
    </source>
</evidence>
<reference evidence="3" key="1">
    <citation type="journal article" date="2014" name="Nat. Genet.">
        <title>The genome of the stress-tolerant wild tomato species Solanum pennellii.</title>
        <authorList>
            <person name="Bolger A."/>
            <person name="Scossa F."/>
            <person name="Bolger M.E."/>
            <person name="Lanz C."/>
            <person name="Maumus F."/>
            <person name="Tohge T."/>
            <person name="Quesneville H."/>
            <person name="Alseekh S."/>
            <person name="Sorensen I."/>
            <person name="Lichtenstein G."/>
            <person name="Fich E.A."/>
            <person name="Conte M."/>
            <person name="Keller H."/>
            <person name="Schneeberger K."/>
            <person name="Schwacke R."/>
            <person name="Ofner I."/>
            <person name="Vrebalov J."/>
            <person name="Xu Y."/>
            <person name="Osorio S."/>
            <person name="Aflitos S.A."/>
            <person name="Schijlen E."/>
            <person name="Jimenez-Gomez J.M."/>
            <person name="Ryngajllo M."/>
            <person name="Kimura S."/>
            <person name="Kumar R."/>
            <person name="Koenig D."/>
            <person name="Headland L.R."/>
            <person name="Maloof J.N."/>
            <person name="Sinha N."/>
            <person name="van Ham R.C."/>
            <person name="Lankhorst R.K."/>
            <person name="Mao L."/>
            <person name="Vogel A."/>
            <person name="Arsova B."/>
            <person name="Panstruga R."/>
            <person name="Fei Z."/>
            <person name="Rose J.K."/>
            <person name="Zamir D."/>
            <person name="Carrari F."/>
            <person name="Giovannoni J.J."/>
            <person name="Weigel D."/>
            <person name="Usadel B."/>
            <person name="Fernie A.R."/>
        </authorList>
    </citation>
    <scope>NUCLEOTIDE SEQUENCE [LARGE SCALE GENOMIC DNA]</scope>
    <source>
        <strain evidence="3">cv. LA0716</strain>
    </source>
</reference>
<evidence type="ECO:0000256" key="1">
    <source>
        <dbReference type="ARBA" id="ARBA00009431"/>
    </source>
</evidence>
<sequence>MFYLFFLVTLFVQYVQSVPQNSSIVEFLPGFDGPLPFYLETGYIGIGKSEEVQLFYYFVKSESDPRKDPLVLWLTGGPGCSSFTGLAYEVGPLDFGQKAYNGSLPILVSSPYSWTKFASILFLEQPVNTGFSYATTSEAYKCTDLQACDHVYEFLRKWLVNHPEFILNPFYVSGDSYSGITIPVIVQLISNGIEEGKEPLINLKGYSLGNPLTFSEESNYQVPYSHGMGLISNELYESLNEICKGEYLNIDPTNKLCVENFKMFKNLVSGINDQQILEPFCGTDSEEHLPQYSSERRSLEEDFIFQKYDDFICRESRVATRKLSNYWANDPRVQEALHVRKGTIRRPWARCRQSILSTSYTVTFMNSISYHVNLSSKGYRSLIYSGDHDMVVPFQSTQAWIKYLNYSIIDDWRPWTVDGQVGGYTRSFSNHMTFATIKGGGHTAPEYKRKESFHMFKRWIAQQPLYIGVGKSEEVQLFYYFVKSESDPSQDPLLLWLTGGPGCSSFSGLVYEVGPLEFAQKAYNGSLPILVSSPHSWTKFASILFLEQPVNTGFSYATTSAYKCTDLQACDHVYEFLRKGYSLGNPITFFEESNYQVPYSHGMGLISDELYELVSGINSAQILDPECGTDTDFHPTQSSNRRSLEEDFICQESPIAKNKLATYWANDLRVQEALHVIRKGGGHIASENKREESFYMFKRWITQQPFWGYVYTYIMTLSIIISSTMFHLLFLVILFLHVQSLPQNSSIVEYLPGFDGPLPFYLETGYIGVAKSEEVQLFYYFVKSESDPKKDPILLWVAGGPGCSSFTGLVYEVGPLAFGQKAYNGSLPFLVSRPYSWTKFASIIFLDEPLNTGFSYATTSTGHNYTDLQACDQVYEFLRKWFINHPEFISNPFYVSGDSYAGITVPVMVQLISSGNEAGKEPLINLKGYSLGNPKTFPEENNYKIHFSHGMGLISNELYKSLKRTCKGEYQSTKSTRKLCSENLKIFKKLVSGICDEQILEPCGTYSEEPKLRQSSSERRSLEENFIFLTRDDFTYRRTSRVDKHNLSAYWANDPKVQEALHVRKGTIKRTWARCRASIGDKSYAITFMNSIPYHANLSKKGYRSLIYSGDHDMIVPFQSTQAWIKYLNYPIIDDWRPWMVDKQVGGYTRSYSNHMTYATIKGGGHTAPEDRPEESFYMFKRWISQQPL</sequence>
<feature type="chain" id="PRO_5045592392" evidence="2">
    <location>
        <begin position="18"/>
        <end position="1189"/>
    </location>
</feature>
<dbReference type="Pfam" id="PF00450">
    <property type="entry name" value="Peptidase_S10"/>
    <property type="match status" value="3"/>
</dbReference>
<evidence type="ECO:0000313" key="3">
    <source>
        <dbReference type="Proteomes" id="UP000694930"/>
    </source>
</evidence>
<dbReference type="RefSeq" id="XP_027769635.1">
    <property type="nucleotide sequence ID" value="XM_027913834.1"/>
</dbReference>
<dbReference type="Gene3D" id="3.40.50.12670">
    <property type="match status" value="1"/>
</dbReference>
<dbReference type="PRINTS" id="PR00724">
    <property type="entry name" value="CRBOXYPTASEC"/>
</dbReference>
<dbReference type="PANTHER" id="PTHR11802:SF504">
    <property type="entry name" value="SERINE CARBOXYPEPTIDASE-LIKE 13"/>
    <property type="match status" value="1"/>
</dbReference>
<comment type="similarity">
    <text evidence="1">Belongs to the peptidase S10 family.</text>
</comment>